<gene>
    <name evidence="1" type="ORF">MTR67_003958</name>
</gene>
<dbReference type="AlphaFoldDB" id="A0AAF0PT66"/>
<keyword evidence="2" id="KW-1185">Reference proteome</keyword>
<evidence type="ECO:0000313" key="2">
    <source>
        <dbReference type="Proteomes" id="UP001234989"/>
    </source>
</evidence>
<dbReference type="EMBL" id="CP133612">
    <property type="protein sequence ID" value="WMV10573.1"/>
    <property type="molecule type" value="Genomic_DNA"/>
</dbReference>
<dbReference type="Proteomes" id="UP001234989">
    <property type="component" value="Chromosome 1"/>
</dbReference>
<protein>
    <submittedName>
        <fullName evidence="1">Uncharacterized protein</fullName>
    </submittedName>
</protein>
<reference evidence="1" key="1">
    <citation type="submission" date="2023-08" db="EMBL/GenBank/DDBJ databases">
        <title>A de novo genome assembly of Solanum verrucosum Schlechtendal, a Mexican diploid species geographically isolated from the other diploid A-genome species in potato relatives.</title>
        <authorList>
            <person name="Hosaka K."/>
        </authorList>
    </citation>
    <scope>NUCLEOTIDE SEQUENCE</scope>
    <source>
        <tissue evidence="1">Young leaves</tissue>
    </source>
</reference>
<accession>A0AAF0PT66</accession>
<name>A0AAF0PT66_SOLVR</name>
<evidence type="ECO:0000313" key="1">
    <source>
        <dbReference type="EMBL" id="WMV10573.1"/>
    </source>
</evidence>
<organism evidence="1 2">
    <name type="scientific">Solanum verrucosum</name>
    <dbReference type="NCBI Taxonomy" id="315347"/>
    <lineage>
        <taxon>Eukaryota</taxon>
        <taxon>Viridiplantae</taxon>
        <taxon>Streptophyta</taxon>
        <taxon>Embryophyta</taxon>
        <taxon>Tracheophyta</taxon>
        <taxon>Spermatophyta</taxon>
        <taxon>Magnoliopsida</taxon>
        <taxon>eudicotyledons</taxon>
        <taxon>Gunneridae</taxon>
        <taxon>Pentapetalae</taxon>
        <taxon>asterids</taxon>
        <taxon>lamiids</taxon>
        <taxon>Solanales</taxon>
        <taxon>Solanaceae</taxon>
        <taxon>Solanoideae</taxon>
        <taxon>Solaneae</taxon>
        <taxon>Solanum</taxon>
    </lineage>
</organism>
<sequence>MDTPRCALDKENPLSRIGEGQISVGSSLTSGSPIQALLGKPAGMNITTTATNKILWKQSKDGVVSVNNAYNRGLDYRGWQGPQNIILVIDKKSMSNTRSSKEERQLVSGCFECNLTVETNNHHFLHWNLFLNITSMNWTMQEHTSDLLSCWIRRGGSKSQKRLWKLILSCVWWNFSDSLLIGYFTSLYGVCTLEKQVVEVFWLSRIILVEEAL</sequence>
<proteinExistence type="predicted"/>